<feature type="non-terminal residue" evidence="14">
    <location>
        <position position="755"/>
    </location>
</feature>
<dbReference type="FunFam" id="3.80.10.10:FF:000207">
    <property type="entry name" value="Relaxin family peptide receptor 2"/>
    <property type="match status" value="1"/>
</dbReference>
<dbReference type="InterPro" id="IPR032675">
    <property type="entry name" value="LRR_dom_sf"/>
</dbReference>
<keyword evidence="3" id="KW-0433">Leucine-rich repeat</keyword>
<evidence type="ECO:0000256" key="9">
    <source>
        <dbReference type="ARBA" id="ARBA00023170"/>
    </source>
</evidence>
<dbReference type="GO" id="GO:0008528">
    <property type="term" value="F:G protein-coupled peptide receptor activity"/>
    <property type="evidence" value="ECO:0007669"/>
    <property type="project" value="TreeGrafter"/>
</dbReference>
<evidence type="ECO:0000256" key="10">
    <source>
        <dbReference type="ARBA" id="ARBA00023180"/>
    </source>
</evidence>
<accession>A0A8J7NSJ0</accession>
<dbReference type="EMBL" id="JAAWVO010041071">
    <property type="protein sequence ID" value="MBN3318737.1"/>
    <property type="molecule type" value="Genomic_DNA"/>
</dbReference>
<evidence type="ECO:0000313" key="15">
    <source>
        <dbReference type="Proteomes" id="UP000736164"/>
    </source>
</evidence>
<dbReference type="PANTHER" id="PTHR24372">
    <property type="entry name" value="GLYCOPROTEIN HORMONE RECEPTOR"/>
    <property type="match status" value="1"/>
</dbReference>
<evidence type="ECO:0000256" key="3">
    <source>
        <dbReference type="ARBA" id="ARBA00022614"/>
    </source>
</evidence>
<feature type="non-terminal residue" evidence="14">
    <location>
        <position position="1"/>
    </location>
</feature>
<feature type="transmembrane region" description="Helical" evidence="12">
    <location>
        <begin position="563"/>
        <end position="582"/>
    </location>
</feature>
<dbReference type="FunFam" id="1.20.1070.10:FF:000023">
    <property type="entry name" value="Relaxin family peptide receptor 1"/>
    <property type="match status" value="1"/>
</dbReference>
<feature type="transmembrane region" description="Helical" evidence="12">
    <location>
        <begin position="481"/>
        <end position="502"/>
    </location>
</feature>
<dbReference type="Gene3D" id="3.80.10.10">
    <property type="entry name" value="Ribonuclease Inhibitor"/>
    <property type="match status" value="2"/>
</dbReference>
<feature type="transmembrane region" description="Helical" evidence="12">
    <location>
        <begin position="659"/>
        <end position="682"/>
    </location>
</feature>
<dbReference type="InterPro" id="IPR008112">
    <property type="entry name" value="Relaxin_rcpt"/>
</dbReference>
<evidence type="ECO:0000256" key="2">
    <source>
        <dbReference type="ARBA" id="ARBA00022475"/>
    </source>
</evidence>
<dbReference type="InterPro" id="IPR017452">
    <property type="entry name" value="GPCR_Rhodpsn_7TM"/>
</dbReference>
<dbReference type="Proteomes" id="UP000736164">
    <property type="component" value="Unassembled WGS sequence"/>
</dbReference>
<dbReference type="SUPFAM" id="SSF81321">
    <property type="entry name" value="Family A G protein-coupled receptor-like"/>
    <property type="match status" value="1"/>
</dbReference>
<evidence type="ECO:0000256" key="5">
    <source>
        <dbReference type="ARBA" id="ARBA00022737"/>
    </source>
</evidence>
<proteinExistence type="predicted"/>
<feature type="transmembrane region" description="Helical" evidence="12">
    <location>
        <begin position="694"/>
        <end position="716"/>
    </location>
</feature>
<evidence type="ECO:0000256" key="11">
    <source>
        <dbReference type="ARBA" id="ARBA00023224"/>
    </source>
</evidence>
<keyword evidence="15" id="KW-1185">Reference proteome</keyword>
<evidence type="ECO:0000256" key="1">
    <source>
        <dbReference type="ARBA" id="ARBA00004651"/>
    </source>
</evidence>
<evidence type="ECO:0000256" key="12">
    <source>
        <dbReference type="SAM" id="Phobius"/>
    </source>
</evidence>
<dbReference type="SMART" id="SM00369">
    <property type="entry name" value="LRR_TYP"/>
    <property type="match status" value="8"/>
</dbReference>
<comment type="subcellular location">
    <subcellularLocation>
        <location evidence="1">Cell membrane</location>
        <topology evidence="1">Multi-pass membrane protein</topology>
    </subcellularLocation>
</comment>
<keyword evidence="10" id="KW-0325">Glycoprotein</keyword>
<keyword evidence="8 12" id="KW-0472">Membrane</keyword>
<keyword evidence="5" id="KW-0677">Repeat</keyword>
<organism evidence="14 15">
    <name type="scientific">Atractosteus spatula</name>
    <name type="common">Alligator gar</name>
    <name type="synonym">Lepisosteus spatula</name>
    <dbReference type="NCBI Taxonomy" id="7917"/>
    <lineage>
        <taxon>Eukaryota</taxon>
        <taxon>Metazoa</taxon>
        <taxon>Chordata</taxon>
        <taxon>Craniata</taxon>
        <taxon>Vertebrata</taxon>
        <taxon>Euteleostomi</taxon>
        <taxon>Actinopterygii</taxon>
        <taxon>Neopterygii</taxon>
        <taxon>Holostei</taxon>
        <taxon>Semionotiformes</taxon>
        <taxon>Lepisosteidae</taxon>
        <taxon>Atractosteus</taxon>
    </lineage>
</organism>
<dbReference type="Gene3D" id="1.20.1070.10">
    <property type="entry name" value="Rhodopsin 7-helix transmembrane proteins"/>
    <property type="match status" value="1"/>
</dbReference>
<dbReference type="InterPro" id="IPR001611">
    <property type="entry name" value="Leu-rich_rpt"/>
</dbReference>
<dbReference type="PROSITE" id="PS51450">
    <property type="entry name" value="LRR"/>
    <property type="match status" value="2"/>
</dbReference>
<sequence length="755" mass="86986">VTTIFKGFSGTALVKCYIMADTSKQSTFSSNSRHLQYKFQSKYRNHNYGQQTILFDNSGWPHLFDALSKNKFEEAKECYVQIYFLFIVAYGAERNAYSITAEKLNSLLDVYPEECQCEGRKVDCNNRDLHSVPAVSSNITALELNNNQITSLSADLFIRYRNLEKLHLQNNSISNISNRAFSGLRNLKKLFLSQNRITVLKTGVFRDLESLEWLILEENKIAIIRQKSFTGLKSLYFLSLLNNSLEHIPRKSFCLEMPMLNWLELEGNMISSLHSSGFRECTSLTVLALRRNQIQMIEEGTFSTMHKLIDLDLSVNRIQDLTPSLFRNLHNLKQLFDFSIYSLKHHHPILHFVLFFFRNISHNPLTHIYEDQFDNFVNLLSLGMEGIEIPNISNRMFRSLGNLSHIYFKKFEYCGYSPNVRSCKPNTDGISSFENLLANIILRVFVWVVACIICFGNVFVICLRSCIASENRHHTMSIKSLCCADCLMGVYLFFIGAFDIRYCGEYNRHAQHWMESLQCQLIGSLAMLSTEVSVMLLTYMTLEKYLCIVFPFHNYRAGKKQTLSTLIAIWILGFIIAVIPFWDKNTFGNYYGRNGVCFPLHSDLTEKPGARSYSTGIFLGLNLFAFITIVFSYTSMFYSVRKTGAKTARQSVFNREVAIAKRFFFIVFTDALCWIPIFLLKILSLLQVEITGTIILWVVIFILPINSALNPILYTITTASFQERLKHCLEMKWQKLGVKETRHSISMITTHTNAP</sequence>
<dbReference type="PRINTS" id="PR00237">
    <property type="entry name" value="GPCRRHODOPSN"/>
</dbReference>
<evidence type="ECO:0000256" key="7">
    <source>
        <dbReference type="ARBA" id="ARBA00023040"/>
    </source>
</evidence>
<dbReference type="GO" id="GO:0007189">
    <property type="term" value="P:adenylate cyclase-activating G protein-coupled receptor signaling pathway"/>
    <property type="evidence" value="ECO:0007669"/>
    <property type="project" value="TreeGrafter"/>
</dbReference>
<dbReference type="Pfam" id="PF00001">
    <property type="entry name" value="7tm_1"/>
    <property type="match status" value="1"/>
</dbReference>
<reference evidence="14" key="1">
    <citation type="journal article" date="2021" name="Cell">
        <title>Tracing the genetic footprints of vertebrate landing in non-teleost ray-finned fishes.</title>
        <authorList>
            <person name="Bi X."/>
            <person name="Wang K."/>
            <person name="Yang L."/>
            <person name="Pan H."/>
            <person name="Jiang H."/>
            <person name="Wei Q."/>
            <person name="Fang M."/>
            <person name="Yu H."/>
            <person name="Zhu C."/>
            <person name="Cai Y."/>
            <person name="He Y."/>
            <person name="Gan X."/>
            <person name="Zeng H."/>
            <person name="Yu D."/>
            <person name="Zhu Y."/>
            <person name="Jiang H."/>
            <person name="Qiu Q."/>
            <person name="Yang H."/>
            <person name="Zhang Y.E."/>
            <person name="Wang W."/>
            <person name="Zhu M."/>
            <person name="He S."/>
            <person name="Zhang G."/>
        </authorList>
    </citation>
    <scope>NUCLEOTIDE SEQUENCE</scope>
    <source>
        <strain evidence="14">Allg_001</strain>
    </source>
</reference>
<comment type="caution">
    <text evidence="14">The sequence shown here is derived from an EMBL/GenBank/DDBJ whole genome shotgun (WGS) entry which is preliminary data.</text>
</comment>
<dbReference type="PRINTS" id="PR01739">
    <property type="entry name" value="RELAXINR"/>
</dbReference>
<keyword evidence="7" id="KW-0297">G-protein coupled receptor</keyword>
<name>A0A8J7NSJ0_ATRSP</name>
<feature type="domain" description="G-protein coupled receptors family 1 profile" evidence="13">
    <location>
        <begin position="456"/>
        <end position="714"/>
    </location>
</feature>
<dbReference type="SUPFAM" id="SSF52058">
    <property type="entry name" value="L domain-like"/>
    <property type="match status" value="2"/>
</dbReference>
<dbReference type="GO" id="GO:0009755">
    <property type="term" value="P:hormone-mediated signaling pathway"/>
    <property type="evidence" value="ECO:0007669"/>
    <property type="project" value="TreeGrafter"/>
</dbReference>
<feature type="transmembrane region" description="Helical" evidence="12">
    <location>
        <begin position="617"/>
        <end position="638"/>
    </location>
</feature>
<dbReference type="AlphaFoldDB" id="A0A8J7NSJ0"/>
<feature type="transmembrane region" description="Helical" evidence="12">
    <location>
        <begin position="522"/>
        <end position="542"/>
    </location>
</feature>
<gene>
    <name evidence="14" type="primary">Rxfp1_1</name>
    <name evidence="14" type="ORF">GTO95_0005925</name>
</gene>
<dbReference type="PANTHER" id="PTHR24372:SF70">
    <property type="entry name" value="G-PROTEIN COUPLED RECEPTORS FAMILY 1 PROFILE DOMAIN-CONTAINING PROTEIN"/>
    <property type="match status" value="1"/>
</dbReference>
<keyword evidence="4 12" id="KW-0812">Transmembrane</keyword>
<keyword evidence="11" id="KW-0807">Transducer</keyword>
<evidence type="ECO:0000256" key="6">
    <source>
        <dbReference type="ARBA" id="ARBA00022989"/>
    </source>
</evidence>
<evidence type="ECO:0000256" key="8">
    <source>
        <dbReference type="ARBA" id="ARBA00023136"/>
    </source>
</evidence>
<protein>
    <submittedName>
        <fullName evidence="14">RXFP1 protein</fullName>
    </submittedName>
</protein>
<evidence type="ECO:0000259" key="13">
    <source>
        <dbReference type="PROSITE" id="PS50262"/>
    </source>
</evidence>
<evidence type="ECO:0000313" key="14">
    <source>
        <dbReference type="EMBL" id="MBN3318737.1"/>
    </source>
</evidence>
<dbReference type="GO" id="GO:0005886">
    <property type="term" value="C:plasma membrane"/>
    <property type="evidence" value="ECO:0007669"/>
    <property type="project" value="UniProtKB-SubCell"/>
</dbReference>
<keyword evidence="9" id="KW-0675">Receptor</keyword>
<dbReference type="PROSITE" id="PS50262">
    <property type="entry name" value="G_PROTEIN_RECEP_F1_2"/>
    <property type="match status" value="1"/>
</dbReference>
<keyword evidence="6 12" id="KW-1133">Transmembrane helix</keyword>
<dbReference type="Pfam" id="PF13855">
    <property type="entry name" value="LRR_8"/>
    <property type="match status" value="2"/>
</dbReference>
<keyword evidence="2" id="KW-1003">Cell membrane</keyword>
<dbReference type="InterPro" id="IPR000276">
    <property type="entry name" value="GPCR_Rhodpsn"/>
</dbReference>
<feature type="transmembrane region" description="Helical" evidence="12">
    <location>
        <begin position="440"/>
        <end position="460"/>
    </location>
</feature>
<evidence type="ECO:0000256" key="4">
    <source>
        <dbReference type="ARBA" id="ARBA00022692"/>
    </source>
</evidence>
<dbReference type="InterPro" id="IPR003591">
    <property type="entry name" value="Leu-rich_rpt_typical-subtyp"/>
</dbReference>